<proteinExistence type="inferred from homology"/>
<keyword evidence="4" id="KW-0479">Metal-binding</keyword>
<dbReference type="AlphaFoldDB" id="A0A8S0TYY1"/>
<organism evidence="10 11">
    <name type="scientific">Olea europaea subsp. europaea</name>
    <dbReference type="NCBI Taxonomy" id="158383"/>
    <lineage>
        <taxon>Eukaryota</taxon>
        <taxon>Viridiplantae</taxon>
        <taxon>Streptophyta</taxon>
        <taxon>Embryophyta</taxon>
        <taxon>Tracheophyta</taxon>
        <taxon>Spermatophyta</taxon>
        <taxon>Magnoliopsida</taxon>
        <taxon>eudicotyledons</taxon>
        <taxon>Gunneridae</taxon>
        <taxon>Pentapetalae</taxon>
        <taxon>asterids</taxon>
        <taxon>lamiids</taxon>
        <taxon>Lamiales</taxon>
        <taxon>Oleaceae</taxon>
        <taxon>Oleeae</taxon>
        <taxon>Olea</taxon>
    </lineage>
</organism>
<comment type="subcellular location">
    <subcellularLocation>
        <location evidence="1">Membrane</location>
        <topology evidence="1">Single-pass type II membrane protein</topology>
    </subcellularLocation>
</comment>
<dbReference type="PRINTS" id="PR00463">
    <property type="entry name" value="EP450I"/>
</dbReference>
<protein>
    <submittedName>
        <fullName evidence="10">Premnaspirodiene oxygenase-like</fullName>
    </submittedName>
</protein>
<dbReference type="InterPro" id="IPR002401">
    <property type="entry name" value="Cyt_P450_E_grp-I"/>
</dbReference>
<dbReference type="GO" id="GO:0004497">
    <property type="term" value="F:monooxygenase activity"/>
    <property type="evidence" value="ECO:0007669"/>
    <property type="project" value="UniProtKB-KW"/>
</dbReference>
<dbReference type="GO" id="GO:0020037">
    <property type="term" value="F:heme binding"/>
    <property type="evidence" value="ECO:0007669"/>
    <property type="project" value="InterPro"/>
</dbReference>
<dbReference type="Gene3D" id="1.10.630.10">
    <property type="entry name" value="Cytochrome P450"/>
    <property type="match status" value="1"/>
</dbReference>
<keyword evidence="6" id="KW-0560">Oxidoreductase</keyword>
<evidence type="ECO:0000256" key="5">
    <source>
        <dbReference type="ARBA" id="ARBA00022968"/>
    </source>
</evidence>
<dbReference type="Proteomes" id="UP000594638">
    <property type="component" value="Unassembled WGS sequence"/>
</dbReference>
<gene>
    <name evidence="10" type="ORF">OLEA9_A085453</name>
</gene>
<evidence type="ECO:0000256" key="3">
    <source>
        <dbReference type="ARBA" id="ARBA00022617"/>
    </source>
</evidence>
<dbReference type="GO" id="GO:0016020">
    <property type="term" value="C:membrane"/>
    <property type="evidence" value="ECO:0007669"/>
    <property type="project" value="UniProtKB-SubCell"/>
</dbReference>
<reference evidence="10 11" key="1">
    <citation type="submission" date="2019-12" db="EMBL/GenBank/DDBJ databases">
        <authorList>
            <person name="Alioto T."/>
            <person name="Alioto T."/>
            <person name="Gomez Garrido J."/>
        </authorList>
    </citation>
    <scope>NUCLEOTIDE SEQUENCE [LARGE SCALE GENOMIC DNA]</scope>
</reference>
<dbReference type="PANTHER" id="PTHR47953">
    <property type="entry name" value="OS08G0105600 PROTEIN"/>
    <property type="match status" value="1"/>
</dbReference>
<sequence>MHLKIGELSTIVISSPHVAEEALKKNDLAFADRPQVLLSKIVFYNYVNLSSSPYGEYWREMRKLFIMKLLSSKKVKSFYTIMEEEVSNLVAYIRSLEGFPINLTEKVSSVTSAVTCRAAVGRRCKDQETLSSLAKEAIAFAGVFNAGDVFPSLQLLDSLFGSKRKLAKLHKKVDNILEDIIQEHEKDRLTLTGNEPFEEDLHDVFLRLKADNEFPIDITREIIKANIFELFTAGTDTSSTVVEWTMAELMKNPRVMRKAQIEKEGGDGGVGHGSGGAPPVSDRAQLQQHACCSWQRLTAAAEGRQQRSRRYCWLLQQRRVAAARAKTAAAVVINGRRPSPPPNI</sequence>
<feature type="region of interest" description="Disordered" evidence="9">
    <location>
        <begin position="263"/>
        <end position="282"/>
    </location>
</feature>
<comment type="caution">
    <text evidence="10">The sequence shown here is derived from an EMBL/GenBank/DDBJ whole genome shotgun (WGS) entry which is preliminary data.</text>
</comment>
<keyword evidence="7" id="KW-0408">Iron</keyword>
<evidence type="ECO:0000256" key="1">
    <source>
        <dbReference type="ARBA" id="ARBA00004606"/>
    </source>
</evidence>
<dbReference type="GO" id="GO:0016705">
    <property type="term" value="F:oxidoreductase activity, acting on paired donors, with incorporation or reduction of molecular oxygen"/>
    <property type="evidence" value="ECO:0007669"/>
    <property type="project" value="InterPro"/>
</dbReference>
<dbReference type="Gramene" id="OE9A085453T1">
    <property type="protein sequence ID" value="OE9A085453C1"/>
    <property type="gene ID" value="OE9A085453"/>
</dbReference>
<feature type="compositionally biased region" description="Gly residues" evidence="9">
    <location>
        <begin position="267"/>
        <end position="276"/>
    </location>
</feature>
<comment type="similarity">
    <text evidence="2">Belongs to the cytochrome P450 family.</text>
</comment>
<keyword evidence="11" id="KW-1185">Reference proteome</keyword>
<dbReference type="InterPro" id="IPR052306">
    <property type="entry name" value="CYP450_71D"/>
</dbReference>
<dbReference type="GO" id="GO:0005506">
    <property type="term" value="F:iron ion binding"/>
    <property type="evidence" value="ECO:0007669"/>
    <property type="project" value="InterPro"/>
</dbReference>
<keyword evidence="3" id="KW-0349">Heme</keyword>
<dbReference type="OrthoDB" id="2789670at2759"/>
<evidence type="ECO:0000313" key="11">
    <source>
        <dbReference type="Proteomes" id="UP000594638"/>
    </source>
</evidence>
<dbReference type="PANTHER" id="PTHR47953:SF16">
    <property type="entry name" value="CYTOCHROME P450 71D8"/>
    <property type="match status" value="1"/>
</dbReference>
<keyword evidence="5" id="KW-0735">Signal-anchor</keyword>
<evidence type="ECO:0000313" key="10">
    <source>
        <dbReference type="EMBL" id="CAA3008865.1"/>
    </source>
</evidence>
<keyword evidence="8" id="KW-0503">Monooxygenase</keyword>
<evidence type="ECO:0000256" key="7">
    <source>
        <dbReference type="ARBA" id="ARBA00023004"/>
    </source>
</evidence>
<dbReference type="InterPro" id="IPR036396">
    <property type="entry name" value="Cyt_P450_sf"/>
</dbReference>
<dbReference type="EMBL" id="CACTIH010007307">
    <property type="protein sequence ID" value="CAA3008865.1"/>
    <property type="molecule type" value="Genomic_DNA"/>
</dbReference>
<accession>A0A8S0TYY1</accession>
<evidence type="ECO:0000256" key="8">
    <source>
        <dbReference type="ARBA" id="ARBA00023033"/>
    </source>
</evidence>
<dbReference type="Pfam" id="PF00067">
    <property type="entry name" value="p450"/>
    <property type="match status" value="1"/>
</dbReference>
<evidence type="ECO:0000256" key="9">
    <source>
        <dbReference type="SAM" id="MobiDB-lite"/>
    </source>
</evidence>
<dbReference type="InterPro" id="IPR001128">
    <property type="entry name" value="Cyt_P450"/>
</dbReference>
<evidence type="ECO:0000256" key="4">
    <source>
        <dbReference type="ARBA" id="ARBA00022723"/>
    </source>
</evidence>
<evidence type="ECO:0000256" key="6">
    <source>
        <dbReference type="ARBA" id="ARBA00023002"/>
    </source>
</evidence>
<evidence type="ECO:0000256" key="2">
    <source>
        <dbReference type="ARBA" id="ARBA00010617"/>
    </source>
</evidence>
<name>A0A8S0TYY1_OLEEU</name>
<dbReference type="SUPFAM" id="SSF48264">
    <property type="entry name" value="Cytochrome P450"/>
    <property type="match status" value="1"/>
</dbReference>
<keyword evidence="5" id="KW-0812">Transmembrane</keyword>